<accession>A0A9E8S8U4</accession>
<dbReference type="RefSeq" id="WP_267781787.1">
    <property type="nucleotide sequence ID" value="NZ_CP113089.1"/>
</dbReference>
<dbReference type="EMBL" id="CP113089">
    <property type="protein sequence ID" value="WAB81980.1"/>
    <property type="molecule type" value="Genomic_DNA"/>
</dbReference>
<organism evidence="1 2">
    <name type="scientific">Microcella daejeonensis</name>
    <dbReference type="NCBI Taxonomy" id="2994971"/>
    <lineage>
        <taxon>Bacteria</taxon>
        <taxon>Bacillati</taxon>
        <taxon>Actinomycetota</taxon>
        <taxon>Actinomycetes</taxon>
        <taxon>Micrococcales</taxon>
        <taxon>Microbacteriaceae</taxon>
        <taxon>Microcella</taxon>
    </lineage>
</organism>
<dbReference type="AlphaFoldDB" id="A0A9E8S8U4"/>
<reference evidence="1" key="1">
    <citation type="submission" date="2022-11" db="EMBL/GenBank/DDBJ databases">
        <title>Description of Microcella daejonensis nov. sp, isolated from riverside soil.</title>
        <authorList>
            <person name="Molina K.M."/>
            <person name="Kim S.B."/>
        </authorList>
    </citation>
    <scope>NUCLEOTIDE SEQUENCE</scope>
    <source>
        <strain evidence="1">MMS21-STM12</strain>
    </source>
</reference>
<gene>
    <name evidence="1" type="ORF">OVN18_02880</name>
</gene>
<evidence type="ECO:0000313" key="2">
    <source>
        <dbReference type="Proteomes" id="UP001164706"/>
    </source>
</evidence>
<dbReference type="GO" id="GO:0000428">
    <property type="term" value="C:DNA-directed RNA polymerase complex"/>
    <property type="evidence" value="ECO:0007669"/>
    <property type="project" value="UniProtKB-KW"/>
</dbReference>
<name>A0A9E8S8U4_9MICO</name>
<sequence>MAAEFSKPTHYWGDKFDSFEGGVDPASILRTARETAHALLERGRASDDPDVIERLVTYTDEHGIDAIAELWARSSARSLPGALWRIYLLRLVIRQDREGTAFLFQRGAERLSSIDTVIAGAPSPTGPDEIIELADRILRGAFTGDFAIALDRAASFARILAAGCTSLADDADPVDAARATELTLRASRYALTADELTACARLHRADSLD</sequence>
<proteinExistence type="predicted"/>
<dbReference type="KEGG" id="mdb:OVN18_02880"/>
<keyword evidence="1" id="KW-0240">DNA-directed RNA polymerase</keyword>
<dbReference type="Proteomes" id="UP001164706">
    <property type="component" value="Chromosome"/>
</dbReference>
<protein>
    <submittedName>
        <fullName evidence="1">DNA-directed RNA polymerase subunit beta</fullName>
    </submittedName>
</protein>
<keyword evidence="2" id="KW-1185">Reference proteome</keyword>
<evidence type="ECO:0000313" key="1">
    <source>
        <dbReference type="EMBL" id="WAB81980.1"/>
    </source>
</evidence>
<keyword evidence="1" id="KW-0804">Transcription</keyword>